<dbReference type="InterPro" id="IPR027417">
    <property type="entry name" value="P-loop_NTPase"/>
</dbReference>
<keyword evidence="4" id="KW-0347">Helicase</keyword>
<dbReference type="GO" id="GO:0005524">
    <property type="term" value="F:ATP binding"/>
    <property type="evidence" value="ECO:0007669"/>
    <property type="project" value="InterPro"/>
</dbReference>
<dbReference type="Gene3D" id="3.40.50.300">
    <property type="entry name" value="P-loop containing nucleotide triphosphate hydrolases"/>
    <property type="match status" value="1"/>
</dbReference>
<feature type="domain" description="Helicase C-terminal" evidence="3">
    <location>
        <begin position="454"/>
        <end position="636"/>
    </location>
</feature>
<dbReference type="PANTHER" id="PTHR45766:SF6">
    <property type="entry name" value="SWI_SNF-RELATED MATRIX-ASSOCIATED ACTIN-DEPENDENT REGULATOR OF CHROMATIN SUBFAMILY A-LIKE PROTEIN 1"/>
    <property type="match status" value="1"/>
</dbReference>
<dbReference type="SUPFAM" id="SSF52540">
    <property type="entry name" value="P-loop containing nucleoside triphosphate hydrolases"/>
    <property type="match status" value="2"/>
</dbReference>
<dbReference type="Pfam" id="PF00271">
    <property type="entry name" value="Helicase_C"/>
    <property type="match status" value="1"/>
</dbReference>
<dbReference type="GO" id="GO:0006281">
    <property type="term" value="P:DNA repair"/>
    <property type="evidence" value="ECO:0007669"/>
    <property type="project" value="TreeGrafter"/>
</dbReference>
<dbReference type="InterPro" id="IPR014001">
    <property type="entry name" value="Helicase_ATP-bd"/>
</dbReference>
<keyword evidence="1" id="KW-0378">Hydrolase</keyword>
<dbReference type="PROSITE" id="PS51192">
    <property type="entry name" value="HELICASE_ATP_BIND_1"/>
    <property type="match status" value="1"/>
</dbReference>
<gene>
    <name evidence="4" type="ORF">Edafosvirus43_2</name>
</gene>
<evidence type="ECO:0000256" key="1">
    <source>
        <dbReference type="ARBA" id="ARBA00022801"/>
    </source>
</evidence>
<reference evidence="4" key="1">
    <citation type="submission" date="2018-10" db="EMBL/GenBank/DDBJ databases">
        <title>Hidden diversity of soil giant viruses.</title>
        <authorList>
            <person name="Schulz F."/>
            <person name="Alteio L."/>
            <person name="Goudeau D."/>
            <person name="Ryan E.M."/>
            <person name="Malmstrom R.R."/>
            <person name="Blanchard J."/>
            <person name="Woyke T."/>
        </authorList>
    </citation>
    <scope>NUCLEOTIDE SEQUENCE</scope>
    <source>
        <strain evidence="4">EDV1</strain>
    </source>
</reference>
<evidence type="ECO:0000259" key="2">
    <source>
        <dbReference type="PROSITE" id="PS51192"/>
    </source>
</evidence>
<dbReference type="InterPro" id="IPR001650">
    <property type="entry name" value="Helicase_C-like"/>
</dbReference>
<dbReference type="GO" id="GO:0016787">
    <property type="term" value="F:hydrolase activity"/>
    <property type="evidence" value="ECO:0007669"/>
    <property type="project" value="UniProtKB-KW"/>
</dbReference>
<dbReference type="GO" id="GO:0004386">
    <property type="term" value="F:helicase activity"/>
    <property type="evidence" value="ECO:0007669"/>
    <property type="project" value="UniProtKB-KW"/>
</dbReference>
<evidence type="ECO:0000313" key="4">
    <source>
        <dbReference type="EMBL" id="AYV78881.1"/>
    </source>
</evidence>
<dbReference type="GO" id="GO:0031297">
    <property type="term" value="P:replication fork processing"/>
    <property type="evidence" value="ECO:0007669"/>
    <property type="project" value="TreeGrafter"/>
</dbReference>
<sequence>MSNKQYRYIDLKINGRLFPSFLMSNFKKYKLPEIMQKGDEDPCQVTTKKELRLYQLFLAKYLDYLSPYRDILLYYSTGSGKSGTVINIYNALYNYNPQINLFILIKASLRATWLHELKEWLAKDEEEFRMKNIIFVHYDSPTADKQFLEAIKGADSSKKSMYIIDEAHNFIRNVYSNINSKQGKRAQVIYDYIIQDKRENEGVRVIMMSATPAINTPYELALLFNLLRPGIFPKSEAQFNHLYISTSSHQSMNETYKNMFQRRILSLVAFYIGSSPTLYARKTLHYVDVPMSTYQTDIYTFYEEIEELMAKKKRQRRGSGGQDIYKSYTRQASNFVFPPISQHVTGESRPRPNAYRVSERDAEKIVEGKQKLKLEKNTEKYLNVQKYMQAIENFITGFENYLEEKKDADNRNGYTLLDDVKKYHEIYKDDYNEFRDKEKKKSSLYEAMVMCSAKMVNIIFNILKSAGPVLVYSNYVKMEGFEVFKIYLKHFGFAHYKDPNGVKGFKYAEFHGGIDVKDRVEAVQTETKIENKFGDDIKIILISPAGTEGISLSNIRQVHIMEPYWNLVRITQMIGRAIRQCSHKHLPMEDRHVDVYFYKSVRTNSDKWTTDQYIENIARSKDAVIQSFLDAMKEVAVDCSLNKNHNMLVEQYKCFQFDEPSLFDKQIGPAYKEDIYDDMKIDNGSNSTKSITIKVKVVKVSAVKQLTPEDDQGNATYSNPSVYWYNPETGIVYDFDLYYAVGKVSFDEDNLPKKLDKDTYIIDQVIPIPIIGNE</sequence>
<name>A0A3G4ZXZ5_9VIRU</name>
<dbReference type="PANTHER" id="PTHR45766">
    <property type="entry name" value="DNA ANNEALING HELICASE AND ENDONUCLEASE ZRANB3 FAMILY MEMBER"/>
    <property type="match status" value="1"/>
</dbReference>
<dbReference type="InterPro" id="IPR000330">
    <property type="entry name" value="SNF2_N"/>
</dbReference>
<evidence type="ECO:0000259" key="3">
    <source>
        <dbReference type="PROSITE" id="PS51194"/>
    </source>
</evidence>
<protein>
    <submittedName>
        <fullName evidence="4">DEAD/SNF2-like helicase</fullName>
    </submittedName>
</protein>
<accession>A0A3G4ZXZ5</accession>
<keyword evidence="4" id="KW-0067">ATP-binding</keyword>
<dbReference type="InterPro" id="IPR038718">
    <property type="entry name" value="SNF2-like_sf"/>
</dbReference>
<feature type="domain" description="Helicase ATP-binding" evidence="2">
    <location>
        <begin position="62"/>
        <end position="230"/>
    </location>
</feature>
<dbReference type="EMBL" id="MK072108">
    <property type="protein sequence ID" value="AYV78881.1"/>
    <property type="molecule type" value="Genomic_DNA"/>
</dbReference>
<dbReference type="Pfam" id="PF00176">
    <property type="entry name" value="SNF2-rel_dom"/>
    <property type="match status" value="1"/>
</dbReference>
<dbReference type="SMART" id="SM00487">
    <property type="entry name" value="DEXDc"/>
    <property type="match status" value="1"/>
</dbReference>
<dbReference type="PROSITE" id="PS51194">
    <property type="entry name" value="HELICASE_CTER"/>
    <property type="match status" value="1"/>
</dbReference>
<keyword evidence="4" id="KW-0547">Nucleotide-binding</keyword>
<dbReference type="SMART" id="SM00490">
    <property type="entry name" value="HELICc"/>
    <property type="match status" value="1"/>
</dbReference>
<dbReference type="Gene3D" id="3.40.50.10810">
    <property type="entry name" value="Tandem AAA-ATPase domain"/>
    <property type="match status" value="1"/>
</dbReference>
<organism evidence="4">
    <name type="scientific">Edafosvirus sp</name>
    <dbReference type="NCBI Taxonomy" id="2487765"/>
    <lineage>
        <taxon>Viruses</taxon>
        <taxon>Varidnaviria</taxon>
        <taxon>Bamfordvirae</taxon>
        <taxon>Nucleocytoviricota</taxon>
        <taxon>Megaviricetes</taxon>
        <taxon>Imitervirales</taxon>
        <taxon>Mimiviridae</taxon>
        <taxon>Klosneuvirinae</taxon>
    </lineage>
</organism>
<proteinExistence type="predicted"/>